<keyword evidence="1" id="KW-0812">Transmembrane</keyword>
<dbReference type="EMBL" id="JANFQO010000007">
    <property type="protein sequence ID" value="MCQ4164951.1"/>
    <property type="molecule type" value="Genomic_DNA"/>
</dbReference>
<sequence length="105" mass="11067">MDNPSASGTSLAQRGGVGRDIWLGLPILLGGYYFAAKFAAGSASWWENLIYVSLPLLALGVFAAGFGASRRSTVFGLFLAAVVLLALVIAFWLVAVLFADPAQHH</sequence>
<feature type="transmembrane region" description="Helical" evidence="1">
    <location>
        <begin position="49"/>
        <end position="68"/>
    </location>
</feature>
<proteinExistence type="predicted"/>
<organism evidence="2 3">
    <name type="scientific">Tahibacter harae</name>
    <dbReference type="NCBI Taxonomy" id="2963937"/>
    <lineage>
        <taxon>Bacteria</taxon>
        <taxon>Pseudomonadati</taxon>
        <taxon>Pseudomonadota</taxon>
        <taxon>Gammaproteobacteria</taxon>
        <taxon>Lysobacterales</taxon>
        <taxon>Rhodanobacteraceae</taxon>
        <taxon>Tahibacter</taxon>
    </lineage>
</organism>
<keyword evidence="1" id="KW-0472">Membrane</keyword>
<feature type="transmembrane region" description="Helical" evidence="1">
    <location>
        <begin position="21"/>
        <end position="43"/>
    </location>
</feature>
<dbReference type="RefSeq" id="WP_255913978.1">
    <property type="nucleotide sequence ID" value="NZ_JANFQO010000007.1"/>
</dbReference>
<reference evidence="2" key="1">
    <citation type="submission" date="2022-07" db="EMBL/GenBank/DDBJ databases">
        <title>Tahibacter sp., a new gammaproteobacterium isolated from the silt sample collected at pig farm.</title>
        <authorList>
            <person name="Chen H."/>
        </authorList>
    </citation>
    <scope>NUCLEOTIDE SEQUENCE</scope>
    <source>
        <strain evidence="2">P2K</strain>
    </source>
</reference>
<evidence type="ECO:0000313" key="2">
    <source>
        <dbReference type="EMBL" id="MCQ4164951.1"/>
    </source>
</evidence>
<comment type="caution">
    <text evidence="2">The sequence shown here is derived from an EMBL/GenBank/DDBJ whole genome shotgun (WGS) entry which is preliminary data.</text>
</comment>
<keyword evidence="1" id="KW-1133">Transmembrane helix</keyword>
<name>A0ABT1QRR1_9GAMM</name>
<keyword evidence="3" id="KW-1185">Reference proteome</keyword>
<evidence type="ECO:0000256" key="1">
    <source>
        <dbReference type="SAM" id="Phobius"/>
    </source>
</evidence>
<protein>
    <submittedName>
        <fullName evidence="2">Uncharacterized protein</fullName>
    </submittedName>
</protein>
<feature type="transmembrane region" description="Helical" evidence="1">
    <location>
        <begin position="75"/>
        <end position="99"/>
    </location>
</feature>
<accession>A0ABT1QRR1</accession>
<evidence type="ECO:0000313" key="3">
    <source>
        <dbReference type="Proteomes" id="UP001165498"/>
    </source>
</evidence>
<gene>
    <name evidence="2" type="ORF">NM961_09540</name>
</gene>
<dbReference type="Proteomes" id="UP001165498">
    <property type="component" value="Unassembled WGS sequence"/>
</dbReference>